<keyword evidence="2" id="KW-1185">Reference proteome</keyword>
<comment type="caution">
    <text evidence="1">The sequence shown here is derived from an EMBL/GenBank/DDBJ whole genome shotgun (WGS) entry which is preliminary data.</text>
</comment>
<dbReference type="FunCoup" id="A0A200R618">
    <property type="interactions" value="57"/>
</dbReference>
<name>A0A200R618_MACCD</name>
<dbReference type="InParanoid" id="A0A200R618"/>
<accession>A0A200R618</accession>
<dbReference type="Proteomes" id="UP000195402">
    <property type="component" value="Unassembled WGS sequence"/>
</dbReference>
<evidence type="ECO:0000313" key="1">
    <source>
        <dbReference type="EMBL" id="OVA18135.1"/>
    </source>
</evidence>
<evidence type="ECO:0000313" key="2">
    <source>
        <dbReference type="Proteomes" id="UP000195402"/>
    </source>
</evidence>
<dbReference type="OrthoDB" id="1886726at2759"/>
<dbReference type="EMBL" id="MVGT01000437">
    <property type="protein sequence ID" value="OVA18135.1"/>
    <property type="molecule type" value="Genomic_DNA"/>
</dbReference>
<proteinExistence type="predicted"/>
<organism evidence="1 2">
    <name type="scientific">Macleaya cordata</name>
    <name type="common">Five-seeded plume-poppy</name>
    <name type="synonym">Bocconia cordata</name>
    <dbReference type="NCBI Taxonomy" id="56857"/>
    <lineage>
        <taxon>Eukaryota</taxon>
        <taxon>Viridiplantae</taxon>
        <taxon>Streptophyta</taxon>
        <taxon>Embryophyta</taxon>
        <taxon>Tracheophyta</taxon>
        <taxon>Spermatophyta</taxon>
        <taxon>Magnoliopsida</taxon>
        <taxon>Ranunculales</taxon>
        <taxon>Papaveraceae</taxon>
        <taxon>Papaveroideae</taxon>
        <taxon>Macleaya</taxon>
    </lineage>
</organism>
<sequence>MQPILNLHCSFGLPLCVSGITHRLAISYEIVDHELRRETMKKRQRSQRREILVADPDMNSHEIMMESLNWGKNGDLVGDLNDFSFNCIGYTAKAA</sequence>
<gene>
    <name evidence="1" type="ORF">BVC80_1835g549</name>
</gene>
<reference evidence="1 2" key="1">
    <citation type="journal article" date="2017" name="Mol. Plant">
        <title>The Genome of Medicinal Plant Macleaya cordata Provides New Insights into Benzylisoquinoline Alkaloids Metabolism.</title>
        <authorList>
            <person name="Liu X."/>
            <person name="Liu Y."/>
            <person name="Huang P."/>
            <person name="Ma Y."/>
            <person name="Qing Z."/>
            <person name="Tang Q."/>
            <person name="Cao H."/>
            <person name="Cheng P."/>
            <person name="Zheng Y."/>
            <person name="Yuan Z."/>
            <person name="Zhou Y."/>
            <person name="Liu J."/>
            <person name="Tang Z."/>
            <person name="Zhuo Y."/>
            <person name="Zhang Y."/>
            <person name="Yu L."/>
            <person name="Huang J."/>
            <person name="Yang P."/>
            <person name="Peng Q."/>
            <person name="Zhang J."/>
            <person name="Jiang W."/>
            <person name="Zhang Z."/>
            <person name="Lin K."/>
            <person name="Ro D.K."/>
            <person name="Chen X."/>
            <person name="Xiong X."/>
            <person name="Shang Y."/>
            <person name="Huang S."/>
            <person name="Zeng J."/>
        </authorList>
    </citation>
    <scope>NUCLEOTIDE SEQUENCE [LARGE SCALE GENOMIC DNA]</scope>
    <source>
        <strain evidence="2">cv. BLH2017</strain>
        <tissue evidence="1">Root</tissue>
    </source>
</reference>
<protein>
    <submittedName>
        <fullName evidence="1">Uncharacterized protein</fullName>
    </submittedName>
</protein>
<dbReference type="AlphaFoldDB" id="A0A200R618"/>